<evidence type="ECO:0000313" key="1">
    <source>
        <dbReference type="EMBL" id="XBP95237.1"/>
    </source>
</evidence>
<dbReference type="EMBL" id="CP157762">
    <property type="protein sequence ID" value="XBP95237.1"/>
    <property type="molecule type" value="Genomic_DNA"/>
</dbReference>
<dbReference type="AlphaFoldDB" id="A0AAU7MCU1"/>
<gene>
    <name evidence="2" type="ORF">ABUL08_07590</name>
    <name evidence="1" type="ORF">VK199_07545</name>
</gene>
<evidence type="ECO:0000313" key="2">
    <source>
        <dbReference type="EMBL" id="XCH75940.1"/>
    </source>
</evidence>
<evidence type="ECO:0008006" key="3">
    <source>
        <dbReference type="Google" id="ProtNLM"/>
    </source>
</evidence>
<reference evidence="2" key="2">
    <citation type="submission" date="2024-06" db="EMBL/GenBank/DDBJ databases">
        <title>Micromonospora mangrovi CCTCC AA 2012012 genome sequences.</title>
        <authorList>
            <person name="Gao J."/>
        </authorList>
    </citation>
    <scope>NUCLEOTIDE SEQUENCE</scope>
    <source>
        <strain evidence="2">CCTCC AA 2012012</strain>
    </source>
</reference>
<sequence>MELTTWRELCDRGRDLVLCLDFPGGRAAAGFADLAAGAPVELCFLHIAWSGLHTDSTLDAHIAQWVGEALGTGRPVRAVLGFCAGTALATRVADAVSATAGAAPPAVLLFDAATVADDALRDQFVSSVQASAAHLAEGELDDARQWSRELLATGRDDLPRVASALVDRYGRLMSGIAERLSLGETIRRELTDGFAAYLAYLLLAAQGGLDLRVGTPMFLSSRDHKLPVDPARGISFGVDRERLLGDADVWRVVAGVLGEERS</sequence>
<name>A0AAU7MCU1_9ACTN</name>
<dbReference type="RefSeq" id="WP_350935860.1">
    <property type="nucleotide sequence ID" value="NZ_CP157762.1"/>
</dbReference>
<organism evidence="1">
    <name type="scientific">Micromonospora sp. CCTCC AA 2012012</name>
    <dbReference type="NCBI Taxonomy" id="3111921"/>
    <lineage>
        <taxon>Bacteria</taxon>
        <taxon>Bacillati</taxon>
        <taxon>Actinomycetota</taxon>
        <taxon>Actinomycetes</taxon>
        <taxon>Micromonosporales</taxon>
        <taxon>Micromonosporaceae</taxon>
        <taxon>Micromonospora</taxon>
    </lineage>
</organism>
<dbReference type="EMBL" id="CP159342">
    <property type="protein sequence ID" value="XCH75940.1"/>
    <property type="molecule type" value="Genomic_DNA"/>
</dbReference>
<protein>
    <recommendedName>
        <fullName evidence="3">Thioesterase domain-containing protein</fullName>
    </recommendedName>
</protein>
<proteinExistence type="predicted"/>
<reference evidence="1" key="1">
    <citation type="submission" date="2024-01" db="EMBL/GenBank/DDBJ databases">
        <title>The genome sequence of Micromonospora mangrovi CCTCC AA 2012012.</title>
        <authorList>
            <person name="Gao J."/>
        </authorList>
    </citation>
    <scope>NUCLEOTIDE SEQUENCE</scope>
    <source>
        <strain evidence="1">CCTCC AA 2012012</strain>
    </source>
</reference>
<accession>A0AAU7MCU1</accession>